<dbReference type="InterPro" id="IPR020613">
    <property type="entry name" value="Thiolase_CS"/>
</dbReference>
<evidence type="ECO:0000256" key="6">
    <source>
        <dbReference type="PIRSR" id="PIRSR000429-1"/>
    </source>
</evidence>
<keyword evidence="5 7" id="KW-0012">Acyltransferase</keyword>
<organism evidence="10 12">
    <name type="scientific">Parascaris univalens</name>
    <name type="common">Nematode worm</name>
    <dbReference type="NCBI Taxonomy" id="6257"/>
    <lineage>
        <taxon>Eukaryota</taxon>
        <taxon>Metazoa</taxon>
        <taxon>Ecdysozoa</taxon>
        <taxon>Nematoda</taxon>
        <taxon>Chromadorea</taxon>
        <taxon>Rhabditida</taxon>
        <taxon>Spirurina</taxon>
        <taxon>Ascaridomorpha</taxon>
        <taxon>Ascaridoidea</taxon>
        <taxon>Ascarididae</taxon>
        <taxon>Parascaris</taxon>
    </lineage>
</organism>
<dbReference type="Proteomes" id="UP000887569">
    <property type="component" value="Unplaced"/>
</dbReference>
<dbReference type="Pfam" id="PF02803">
    <property type="entry name" value="Thiolase_C"/>
    <property type="match status" value="1"/>
</dbReference>
<evidence type="ECO:0000256" key="2">
    <source>
        <dbReference type="ARBA" id="ARBA00022679"/>
    </source>
</evidence>
<dbReference type="InterPro" id="IPR020617">
    <property type="entry name" value="Thiolase_C"/>
</dbReference>
<dbReference type="WBParaSite" id="PgR127_g001_t03">
    <property type="protein sequence ID" value="PgR127_g001_t03"/>
    <property type="gene ID" value="PgR127_g001"/>
</dbReference>
<dbReference type="GO" id="GO:0003985">
    <property type="term" value="F:acetyl-CoA C-acetyltransferase activity"/>
    <property type="evidence" value="ECO:0007669"/>
    <property type="project" value="TreeGrafter"/>
</dbReference>
<dbReference type="NCBIfam" id="TIGR01930">
    <property type="entry name" value="AcCoA-C-Actrans"/>
    <property type="match status" value="1"/>
</dbReference>
<name>A0A915CCI4_PARUN</name>
<dbReference type="InterPro" id="IPR002155">
    <property type="entry name" value="Thiolase"/>
</dbReference>
<dbReference type="Pfam" id="PF00108">
    <property type="entry name" value="Thiolase_N"/>
    <property type="match status" value="1"/>
</dbReference>
<dbReference type="PROSITE" id="PS00737">
    <property type="entry name" value="THIOLASE_2"/>
    <property type="match status" value="1"/>
</dbReference>
<keyword evidence="2 7" id="KW-0808">Transferase</keyword>
<evidence type="ECO:0000313" key="11">
    <source>
        <dbReference type="WBParaSite" id="PgR127_g001_t02"/>
    </source>
</evidence>
<dbReference type="Gene3D" id="3.40.47.10">
    <property type="match status" value="1"/>
</dbReference>
<reference evidence="11 12" key="1">
    <citation type="submission" date="2022-11" db="UniProtKB">
        <authorList>
            <consortium name="WormBaseParasite"/>
        </authorList>
    </citation>
    <scope>IDENTIFICATION</scope>
</reference>
<evidence type="ECO:0000259" key="8">
    <source>
        <dbReference type="Pfam" id="PF00108"/>
    </source>
</evidence>
<dbReference type="GO" id="GO:0005739">
    <property type="term" value="C:mitochondrion"/>
    <property type="evidence" value="ECO:0007669"/>
    <property type="project" value="TreeGrafter"/>
</dbReference>
<feature type="active site" description="Proton acceptor" evidence="6">
    <location>
        <position position="399"/>
    </location>
</feature>
<keyword evidence="10" id="KW-1185">Reference proteome</keyword>
<accession>A0A915CCI4</accession>
<evidence type="ECO:0000256" key="5">
    <source>
        <dbReference type="ARBA" id="ARBA00023315"/>
    </source>
</evidence>
<dbReference type="CDD" id="cd00751">
    <property type="entry name" value="thiolase"/>
    <property type="match status" value="1"/>
</dbReference>
<proteinExistence type="inferred from homology"/>
<dbReference type="AlphaFoldDB" id="A0A915CCI4"/>
<dbReference type="PANTHER" id="PTHR18919">
    <property type="entry name" value="ACETYL-COA C-ACYLTRANSFERASE"/>
    <property type="match status" value="1"/>
</dbReference>
<evidence type="ECO:0000256" key="7">
    <source>
        <dbReference type="RuleBase" id="RU003557"/>
    </source>
</evidence>
<evidence type="ECO:0000259" key="9">
    <source>
        <dbReference type="Pfam" id="PF02803"/>
    </source>
</evidence>
<protein>
    <submittedName>
        <fullName evidence="11 12">Uncharacterized protein</fullName>
    </submittedName>
</protein>
<dbReference type="PROSITE" id="PS00098">
    <property type="entry name" value="THIOLASE_1"/>
    <property type="match status" value="1"/>
</dbReference>
<dbReference type="PANTHER" id="PTHR18919:SF156">
    <property type="entry name" value="ACETYL-COA ACETYLTRANSFERASE, MITOCHONDRIAL"/>
    <property type="match status" value="1"/>
</dbReference>
<feature type="domain" description="Thiolase N-terminal" evidence="8">
    <location>
        <begin position="30"/>
        <end position="283"/>
    </location>
</feature>
<dbReference type="GO" id="GO:0006635">
    <property type="term" value="P:fatty acid beta-oxidation"/>
    <property type="evidence" value="ECO:0007669"/>
    <property type="project" value="TreeGrafter"/>
</dbReference>
<evidence type="ECO:0000256" key="1">
    <source>
        <dbReference type="ARBA" id="ARBA00010982"/>
    </source>
</evidence>
<dbReference type="WBParaSite" id="PgR127_g001_t02">
    <property type="protein sequence ID" value="PgR127_g001_t02"/>
    <property type="gene ID" value="PgR127_g001"/>
</dbReference>
<evidence type="ECO:0000256" key="3">
    <source>
        <dbReference type="ARBA" id="ARBA00022723"/>
    </source>
</evidence>
<dbReference type="InterPro" id="IPR020616">
    <property type="entry name" value="Thiolase_N"/>
</dbReference>
<dbReference type="FunFam" id="3.40.47.10:FF:000007">
    <property type="entry name" value="acetyl-CoA acetyltransferase, mitochondrial"/>
    <property type="match status" value="1"/>
</dbReference>
<evidence type="ECO:0000313" key="12">
    <source>
        <dbReference type="WBParaSite" id="PgR127_g001_t03"/>
    </source>
</evidence>
<dbReference type="InterPro" id="IPR016039">
    <property type="entry name" value="Thiolase-like"/>
</dbReference>
<dbReference type="SUPFAM" id="SSF53901">
    <property type="entry name" value="Thiolase-like"/>
    <property type="match status" value="2"/>
</dbReference>
<feature type="domain" description="Thiolase C-terminal" evidence="9">
    <location>
        <begin position="292"/>
        <end position="412"/>
    </location>
</feature>
<dbReference type="InterPro" id="IPR020615">
    <property type="entry name" value="Thiolase_acyl_enz_int_AS"/>
</dbReference>
<keyword evidence="4" id="KW-0630">Potassium</keyword>
<dbReference type="PIRSF" id="PIRSF000429">
    <property type="entry name" value="Ac-CoA_Ac_transf"/>
    <property type="match status" value="1"/>
</dbReference>
<evidence type="ECO:0000256" key="4">
    <source>
        <dbReference type="ARBA" id="ARBA00022958"/>
    </source>
</evidence>
<keyword evidence="3" id="KW-0479">Metal-binding</keyword>
<feature type="active site" description="Proton acceptor" evidence="6">
    <location>
        <position position="371"/>
    </location>
</feature>
<sequence length="413" mass="43573">MAQSRMIYSMLTKRCFSISTIRSSRPFTDVVFVGAARTPIGSFRSAFNNVPVTVLGREALKGALKNANVKPSLIQEAFVGVVVPSNAGQGPARQVVLGAGCDVSTIVTAVNKMCASGMKAIACAASILQLNLQEVVAAGGMESMSSVPFYLPRGEIPFGGTPLIDGIPRDGLKDVYNDILMGACADKVAKQFAITREEQDKYAVLSYKRSAAAWKEGIFAKEIIPLEVTHGKKTITVEEDEEYKRVNFEKIPKLKPAFTSEGSVTAANASSLNDGAAMVVMTTVDGAKKHGLKPLARMLAYGDAATHPIDFAMAPASVIPKILKLAGLQIKDIDVWEINEAFAVVPLYTMKTLGIDESKVNIHGGAVSLGHPIGMSGARIIGHLVHTLKPGQKGCAAICNGGGGAGGMIVEKL</sequence>
<dbReference type="GO" id="GO:0046872">
    <property type="term" value="F:metal ion binding"/>
    <property type="evidence" value="ECO:0007669"/>
    <property type="project" value="UniProtKB-KW"/>
</dbReference>
<comment type="similarity">
    <text evidence="1 7">Belongs to the thiolase-like superfamily. Thiolase family.</text>
</comment>
<feature type="active site" description="Acyl-thioester intermediate" evidence="6">
    <location>
        <position position="114"/>
    </location>
</feature>
<evidence type="ECO:0000313" key="10">
    <source>
        <dbReference type="Proteomes" id="UP000887569"/>
    </source>
</evidence>